<dbReference type="EMBL" id="LUGG01000007">
    <property type="protein sequence ID" value="OBZ72923.1"/>
    <property type="molecule type" value="Genomic_DNA"/>
</dbReference>
<comment type="caution">
    <text evidence="5">The sequence shown here is derived from an EMBL/GenBank/DDBJ whole genome shotgun (WGS) entry which is preliminary data.</text>
</comment>
<keyword evidence="2" id="KW-0067">ATP-binding</keyword>
<evidence type="ECO:0000256" key="1">
    <source>
        <dbReference type="ARBA" id="ARBA00022741"/>
    </source>
</evidence>
<organism evidence="5 6">
    <name type="scientific">Grifola frondosa</name>
    <name type="common">Maitake</name>
    <name type="synonym">Polyporus frondosus</name>
    <dbReference type="NCBI Taxonomy" id="5627"/>
    <lineage>
        <taxon>Eukaryota</taxon>
        <taxon>Fungi</taxon>
        <taxon>Dikarya</taxon>
        <taxon>Basidiomycota</taxon>
        <taxon>Agaricomycotina</taxon>
        <taxon>Agaricomycetes</taxon>
        <taxon>Polyporales</taxon>
        <taxon>Grifolaceae</taxon>
        <taxon>Grifola</taxon>
    </lineage>
</organism>
<dbReference type="Proteomes" id="UP000092993">
    <property type="component" value="Unassembled WGS sequence"/>
</dbReference>
<evidence type="ECO:0000313" key="5">
    <source>
        <dbReference type="EMBL" id="OBZ72923.1"/>
    </source>
</evidence>
<feature type="region of interest" description="Disordered" evidence="3">
    <location>
        <begin position="1"/>
        <end position="44"/>
    </location>
</feature>
<dbReference type="InterPro" id="IPR000330">
    <property type="entry name" value="SNF2_N"/>
</dbReference>
<feature type="compositionally biased region" description="Basic and acidic residues" evidence="3">
    <location>
        <begin position="110"/>
        <end position="123"/>
    </location>
</feature>
<feature type="compositionally biased region" description="Basic residues" evidence="3">
    <location>
        <begin position="70"/>
        <end position="80"/>
    </location>
</feature>
<keyword evidence="1" id="KW-0547">Nucleotide-binding</keyword>
<dbReference type="AlphaFoldDB" id="A0A1C7M7P2"/>
<evidence type="ECO:0000313" key="6">
    <source>
        <dbReference type="Proteomes" id="UP000092993"/>
    </source>
</evidence>
<keyword evidence="6" id="KW-1185">Reference proteome</keyword>
<reference evidence="5 6" key="1">
    <citation type="submission" date="2016-03" db="EMBL/GenBank/DDBJ databases">
        <title>Whole genome sequencing of Grifola frondosa 9006-11.</title>
        <authorList>
            <person name="Min B."/>
            <person name="Park H."/>
            <person name="Kim J.-G."/>
            <person name="Cho H."/>
            <person name="Oh Y.-L."/>
            <person name="Kong W.-S."/>
            <person name="Choi I.-G."/>
        </authorList>
    </citation>
    <scope>NUCLEOTIDE SEQUENCE [LARGE SCALE GENOMIC DNA]</scope>
    <source>
        <strain evidence="5 6">9006-11</strain>
    </source>
</reference>
<dbReference type="PANTHER" id="PTHR10799">
    <property type="entry name" value="SNF2/RAD54 HELICASE FAMILY"/>
    <property type="match status" value="1"/>
</dbReference>
<evidence type="ECO:0000256" key="2">
    <source>
        <dbReference type="ARBA" id="ARBA00022840"/>
    </source>
</evidence>
<proteinExistence type="predicted"/>
<feature type="domain" description="SNF2 N-terminal" evidence="4">
    <location>
        <begin position="143"/>
        <end position="218"/>
    </location>
</feature>
<dbReference type="Gene3D" id="3.40.50.10810">
    <property type="entry name" value="Tandem AAA-ATPase domain"/>
    <property type="match status" value="1"/>
</dbReference>
<name>A0A1C7M7P2_GRIFR</name>
<dbReference type="STRING" id="5627.A0A1C7M7P2"/>
<dbReference type="Pfam" id="PF00176">
    <property type="entry name" value="SNF2-rel_dom"/>
    <property type="match status" value="1"/>
</dbReference>
<protein>
    <recommendedName>
        <fullName evidence="4">SNF2 N-terminal domain-containing protein</fullName>
    </recommendedName>
</protein>
<dbReference type="InterPro" id="IPR027417">
    <property type="entry name" value="P-loop_NTPase"/>
</dbReference>
<dbReference type="GO" id="GO:0005524">
    <property type="term" value="F:ATP binding"/>
    <property type="evidence" value="ECO:0007669"/>
    <property type="project" value="InterPro"/>
</dbReference>
<accession>A0A1C7M7P2</accession>
<gene>
    <name evidence="5" type="ORF">A0H81_06800</name>
</gene>
<dbReference type="SUPFAM" id="SSF52540">
    <property type="entry name" value="P-loop containing nucleoside triphosphate hydrolases"/>
    <property type="match status" value="1"/>
</dbReference>
<feature type="region of interest" description="Disordered" evidence="3">
    <location>
        <begin position="68"/>
        <end position="123"/>
    </location>
</feature>
<evidence type="ECO:0000259" key="4">
    <source>
        <dbReference type="Pfam" id="PF00176"/>
    </source>
</evidence>
<evidence type="ECO:0000256" key="3">
    <source>
        <dbReference type="SAM" id="MobiDB-lite"/>
    </source>
</evidence>
<dbReference type="OrthoDB" id="2801544at2759"/>
<sequence length="227" mass="24924">MPSTRATTPPSSPEVDEKISQAGGKSGEAVEDSEEDEDTKSHFGQLTALLEKSAAYVKLLKQQMDEVKVAHGHRRVKPKSSGKPQSQARPVKRDNAKKRTRGDRDSDDERESKRVKGDTQEAAEDAHVFEQPALVTGATLKDYQLEGVAWMAGLYQNGISGILADEMGLGKTLQAIAFHAFLRERTPAPFMVVCPLSVLQNWVDDFIDLLQTFPCACIMGRLKSVPS</sequence>
<feature type="compositionally biased region" description="Acidic residues" evidence="3">
    <location>
        <begin position="29"/>
        <end position="38"/>
    </location>
</feature>
<dbReference type="InterPro" id="IPR038718">
    <property type="entry name" value="SNF2-like_sf"/>
</dbReference>